<name>A0A8S3C265_9BILA</name>
<dbReference type="EMBL" id="CAJOBJ010163876">
    <property type="protein sequence ID" value="CAF4856875.1"/>
    <property type="molecule type" value="Genomic_DNA"/>
</dbReference>
<dbReference type="Proteomes" id="UP000681967">
    <property type="component" value="Unassembled WGS sequence"/>
</dbReference>
<reference evidence="2" key="1">
    <citation type="submission" date="2021-02" db="EMBL/GenBank/DDBJ databases">
        <authorList>
            <person name="Nowell W R."/>
        </authorList>
    </citation>
    <scope>NUCLEOTIDE SEQUENCE</scope>
</reference>
<evidence type="ECO:0000313" key="3">
    <source>
        <dbReference type="Proteomes" id="UP000681720"/>
    </source>
</evidence>
<evidence type="ECO:0000313" key="2">
    <source>
        <dbReference type="EMBL" id="CAF4856875.1"/>
    </source>
</evidence>
<sequence>SLQSNQYQFLEPPATKIKHEDETKTISEAKLSNATLAIRRGS</sequence>
<dbReference type="AlphaFoldDB" id="A0A8S3C265"/>
<protein>
    <submittedName>
        <fullName evidence="2">Uncharacterized protein</fullName>
    </submittedName>
</protein>
<evidence type="ECO:0000313" key="1">
    <source>
        <dbReference type="EMBL" id="CAF4730368.1"/>
    </source>
</evidence>
<organism evidence="2 3">
    <name type="scientific">Rotaria magnacalcarata</name>
    <dbReference type="NCBI Taxonomy" id="392030"/>
    <lineage>
        <taxon>Eukaryota</taxon>
        <taxon>Metazoa</taxon>
        <taxon>Spiralia</taxon>
        <taxon>Gnathifera</taxon>
        <taxon>Rotifera</taxon>
        <taxon>Eurotatoria</taxon>
        <taxon>Bdelloidea</taxon>
        <taxon>Philodinida</taxon>
        <taxon>Philodinidae</taxon>
        <taxon>Rotaria</taxon>
    </lineage>
</organism>
<proteinExistence type="predicted"/>
<dbReference type="Proteomes" id="UP000681720">
    <property type="component" value="Unassembled WGS sequence"/>
</dbReference>
<dbReference type="EMBL" id="CAJOBH010124927">
    <property type="protein sequence ID" value="CAF4730368.1"/>
    <property type="molecule type" value="Genomic_DNA"/>
</dbReference>
<accession>A0A8S3C265</accession>
<comment type="caution">
    <text evidence="2">The sequence shown here is derived from an EMBL/GenBank/DDBJ whole genome shotgun (WGS) entry which is preliminary data.</text>
</comment>
<gene>
    <name evidence="1" type="ORF">BYL167_LOCUS45245</name>
    <name evidence="2" type="ORF">GIL414_LOCUS49686</name>
</gene>
<feature type="non-terminal residue" evidence="2">
    <location>
        <position position="1"/>
    </location>
</feature>